<dbReference type="GO" id="GO:0071949">
    <property type="term" value="F:FAD binding"/>
    <property type="evidence" value="ECO:0007669"/>
    <property type="project" value="InterPro"/>
</dbReference>
<reference evidence="8" key="1">
    <citation type="journal article" date="2020" name="Stud. Mycol.">
        <title>101 Dothideomycetes genomes: a test case for predicting lifestyles and emergence of pathogens.</title>
        <authorList>
            <person name="Haridas S."/>
            <person name="Albert R."/>
            <person name="Binder M."/>
            <person name="Bloem J."/>
            <person name="Labutti K."/>
            <person name="Salamov A."/>
            <person name="Andreopoulos B."/>
            <person name="Baker S."/>
            <person name="Barry K."/>
            <person name="Bills G."/>
            <person name="Bluhm B."/>
            <person name="Cannon C."/>
            <person name="Castanera R."/>
            <person name="Culley D."/>
            <person name="Daum C."/>
            <person name="Ezra D."/>
            <person name="Gonzalez J."/>
            <person name="Henrissat B."/>
            <person name="Kuo A."/>
            <person name="Liang C."/>
            <person name="Lipzen A."/>
            <person name="Lutzoni F."/>
            <person name="Magnuson J."/>
            <person name="Mondo S."/>
            <person name="Nolan M."/>
            <person name="Ohm R."/>
            <person name="Pangilinan J."/>
            <person name="Park H.-J."/>
            <person name="Ramirez L."/>
            <person name="Alfaro M."/>
            <person name="Sun H."/>
            <person name="Tritt A."/>
            <person name="Yoshinaga Y."/>
            <person name="Zwiers L.-H."/>
            <person name="Turgeon B."/>
            <person name="Goodwin S."/>
            <person name="Spatafora J."/>
            <person name="Crous P."/>
            <person name="Grigoriev I."/>
        </authorList>
    </citation>
    <scope>NUCLEOTIDE SEQUENCE</scope>
    <source>
        <strain evidence="8">CBS 122681</strain>
    </source>
</reference>
<dbReference type="Proteomes" id="UP000799324">
    <property type="component" value="Unassembled WGS sequence"/>
</dbReference>
<feature type="domain" description="FAD-binding PCMH-type" evidence="7">
    <location>
        <begin position="52"/>
        <end position="225"/>
    </location>
</feature>
<keyword evidence="6" id="KW-0732">Signal</keyword>
<evidence type="ECO:0000313" key="8">
    <source>
        <dbReference type="EMBL" id="KAF2648721.1"/>
    </source>
</evidence>
<dbReference type="Pfam" id="PF08031">
    <property type="entry name" value="BBE"/>
    <property type="match status" value="1"/>
</dbReference>
<gene>
    <name evidence="8" type="ORF">K491DRAFT_736464</name>
</gene>
<keyword evidence="4" id="KW-0274">FAD</keyword>
<dbReference type="SUPFAM" id="SSF56176">
    <property type="entry name" value="FAD-binding/transporter-associated domain-like"/>
    <property type="match status" value="1"/>
</dbReference>
<sequence>MRCLPVLASSLLPLGSQLVSACLFPDVTALGLSSGTQVGSPSESTFTQRYSTYHSPSYVVAVKPVIEQDVAKIIKFAATSEIPLLTTGGGHGFPITLGSVKCGIELDLSNLNKVVVDAKANKLTIGGGVRFGDILGPMTQAKKELPIGSQYCVGMIGATLGGGVSRYNGLHGMTLDSLSSVRLVTAAGDIVTASKTSNPDLFWGMRGAGFNYGTVVEATYDIYDETAPKVLSANFLFPPSTSQSIFEYFEGFGVNLPARLSLVFLGTDVAAFANLQADQSAIVISAVYAGSQADGLKLLQPLFDLKPTMTNITMVSWADIDAYAFFGSGAPYTEDACPKNATHNVYGGAIARFDIPTFQTFYSNYDKLLQSMPDKLAGTVFFIEFFPKQAVAAVTANATAFPWRDITAHLLFNFEYDASNKSLDAQANNFLKDARRNFTAASGFPRPQLYVSYGHGDEDLATLYSQQNVPNLKALKAAWDPSNVYRYYHPLV</sequence>
<evidence type="ECO:0000313" key="9">
    <source>
        <dbReference type="Proteomes" id="UP000799324"/>
    </source>
</evidence>
<dbReference type="OrthoDB" id="415825at2759"/>
<comment type="cofactor">
    <cofactor evidence="1">
        <name>FAD</name>
        <dbReference type="ChEBI" id="CHEBI:57692"/>
    </cofactor>
</comment>
<dbReference type="InterPro" id="IPR050416">
    <property type="entry name" value="FAD-linked_Oxidoreductase"/>
</dbReference>
<organism evidence="8 9">
    <name type="scientific">Lophiostoma macrostomum CBS 122681</name>
    <dbReference type="NCBI Taxonomy" id="1314788"/>
    <lineage>
        <taxon>Eukaryota</taxon>
        <taxon>Fungi</taxon>
        <taxon>Dikarya</taxon>
        <taxon>Ascomycota</taxon>
        <taxon>Pezizomycotina</taxon>
        <taxon>Dothideomycetes</taxon>
        <taxon>Pleosporomycetidae</taxon>
        <taxon>Pleosporales</taxon>
        <taxon>Lophiostomataceae</taxon>
        <taxon>Lophiostoma</taxon>
    </lineage>
</organism>
<keyword evidence="3" id="KW-0285">Flavoprotein</keyword>
<feature type="signal peptide" evidence="6">
    <location>
        <begin position="1"/>
        <end position="21"/>
    </location>
</feature>
<dbReference type="EMBL" id="MU004525">
    <property type="protein sequence ID" value="KAF2648721.1"/>
    <property type="molecule type" value="Genomic_DNA"/>
</dbReference>
<dbReference type="Gene3D" id="3.30.465.10">
    <property type="match status" value="1"/>
</dbReference>
<dbReference type="InterPro" id="IPR016166">
    <property type="entry name" value="FAD-bd_PCMH"/>
</dbReference>
<comment type="similarity">
    <text evidence="2">Belongs to the oxygen-dependent FAD-linked oxidoreductase family.</text>
</comment>
<dbReference type="AlphaFoldDB" id="A0A6A6SP09"/>
<keyword evidence="9" id="KW-1185">Reference proteome</keyword>
<dbReference type="PROSITE" id="PS51257">
    <property type="entry name" value="PROKAR_LIPOPROTEIN"/>
    <property type="match status" value="1"/>
</dbReference>
<dbReference type="PROSITE" id="PS51387">
    <property type="entry name" value="FAD_PCMH"/>
    <property type="match status" value="1"/>
</dbReference>
<evidence type="ECO:0000256" key="2">
    <source>
        <dbReference type="ARBA" id="ARBA00005466"/>
    </source>
</evidence>
<dbReference type="PANTHER" id="PTHR42973">
    <property type="entry name" value="BINDING OXIDOREDUCTASE, PUTATIVE (AFU_ORTHOLOGUE AFUA_1G17690)-RELATED"/>
    <property type="match status" value="1"/>
</dbReference>
<evidence type="ECO:0000259" key="7">
    <source>
        <dbReference type="PROSITE" id="PS51387"/>
    </source>
</evidence>
<dbReference type="InterPro" id="IPR006094">
    <property type="entry name" value="Oxid_FAD_bind_N"/>
</dbReference>
<proteinExistence type="inferred from homology"/>
<dbReference type="Gene3D" id="3.40.462.20">
    <property type="match status" value="1"/>
</dbReference>
<name>A0A6A6SP09_9PLEO</name>
<evidence type="ECO:0000256" key="4">
    <source>
        <dbReference type="ARBA" id="ARBA00022827"/>
    </source>
</evidence>
<dbReference type="InterPro" id="IPR036318">
    <property type="entry name" value="FAD-bd_PCMH-like_sf"/>
</dbReference>
<dbReference type="InterPro" id="IPR012951">
    <property type="entry name" value="BBE"/>
</dbReference>
<evidence type="ECO:0000256" key="3">
    <source>
        <dbReference type="ARBA" id="ARBA00022630"/>
    </source>
</evidence>
<dbReference type="PANTHER" id="PTHR42973:SF9">
    <property type="entry name" value="FAD-BINDING PCMH-TYPE DOMAIN-CONTAINING PROTEIN-RELATED"/>
    <property type="match status" value="1"/>
</dbReference>
<evidence type="ECO:0000256" key="1">
    <source>
        <dbReference type="ARBA" id="ARBA00001974"/>
    </source>
</evidence>
<accession>A0A6A6SP09</accession>
<evidence type="ECO:0000256" key="6">
    <source>
        <dbReference type="SAM" id="SignalP"/>
    </source>
</evidence>
<dbReference type="GO" id="GO:0016491">
    <property type="term" value="F:oxidoreductase activity"/>
    <property type="evidence" value="ECO:0007669"/>
    <property type="project" value="UniProtKB-KW"/>
</dbReference>
<keyword evidence="5" id="KW-0560">Oxidoreductase</keyword>
<protein>
    <submittedName>
        <fullName evidence="8">FAD-binding domain-containing protein</fullName>
    </submittedName>
</protein>
<feature type="chain" id="PRO_5025504014" evidence="6">
    <location>
        <begin position="22"/>
        <end position="492"/>
    </location>
</feature>
<dbReference type="Pfam" id="PF01565">
    <property type="entry name" value="FAD_binding_4"/>
    <property type="match status" value="1"/>
</dbReference>
<evidence type="ECO:0000256" key="5">
    <source>
        <dbReference type="ARBA" id="ARBA00023002"/>
    </source>
</evidence>
<dbReference type="InterPro" id="IPR016169">
    <property type="entry name" value="FAD-bd_PCMH_sub2"/>
</dbReference>